<comment type="caution">
    <text evidence="1">The sequence shown here is derived from an EMBL/GenBank/DDBJ whole genome shotgun (WGS) entry which is preliminary data.</text>
</comment>
<dbReference type="Gene3D" id="1.10.1660.10">
    <property type="match status" value="1"/>
</dbReference>
<proteinExistence type="predicted"/>
<dbReference type="Pfam" id="PF13591">
    <property type="entry name" value="MerR_2"/>
    <property type="match status" value="1"/>
</dbReference>
<organism evidence="1 2">
    <name type="scientific">Pedobacter psychrophilus</name>
    <dbReference type="NCBI Taxonomy" id="1826909"/>
    <lineage>
        <taxon>Bacteria</taxon>
        <taxon>Pseudomonadati</taxon>
        <taxon>Bacteroidota</taxon>
        <taxon>Sphingobacteriia</taxon>
        <taxon>Sphingobacteriales</taxon>
        <taxon>Sphingobacteriaceae</taxon>
        <taxon>Pedobacter</taxon>
    </lineage>
</organism>
<accession>A0A179DF83</accession>
<protein>
    <submittedName>
        <fullName evidence="1">MerR family transcriptional regulator</fullName>
    </submittedName>
</protein>
<dbReference type="OrthoDB" id="1494789at2"/>
<dbReference type="EMBL" id="LWHJ01000027">
    <property type="protein sequence ID" value="OAQ39706.1"/>
    <property type="molecule type" value="Genomic_DNA"/>
</dbReference>
<reference evidence="1 2" key="2">
    <citation type="submission" date="2016-06" db="EMBL/GenBank/DDBJ databases">
        <title>Pedobacter psychrophilus sp. nov., isolated from Antarctic fragmentary rock.</title>
        <authorList>
            <person name="Svec P."/>
        </authorList>
    </citation>
    <scope>NUCLEOTIDE SEQUENCE [LARGE SCALE GENOMIC DNA]</scope>
    <source>
        <strain evidence="1 2">CCM 8644</strain>
    </source>
</reference>
<gene>
    <name evidence="1" type="ORF">A5893_08975</name>
</gene>
<dbReference type="RefSeq" id="WP_082911388.1">
    <property type="nucleotide sequence ID" value="NZ_LWHJ01000027.1"/>
</dbReference>
<evidence type="ECO:0000313" key="1">
    <source>
        <dbReference type="EMBL" id="OAQ39706.1"/>
    </source>
</evidence>
<dbReference type="AlphaFoldDB" id="A0A179DF83"/>
<evidence type="ECO:0000313" key="2">
    <source>
        <dbReference type="Proteomes" id="UP000078459"/>
    </source>
</evidence>
<name>A0A179DF83_9SPHI</name>
<reference evidence="1 2" key="1">
    <citation type="submission" date="2016-04" db="EMBL/GenBank/DDBJ databases">
        <authorList>
            <person name="Evans L.H."/>
            <person name="Alamgir A."/>
            <person name="Owens N."/>
            <person name="Weber N.D."/>
            <person name="Virtaneva K."/>
            <person name="Barbian K."/>
            <person name="Babar A."/>
            <person name="Rosenke K."/>
        </authorList>
    </citation>
    <scope>NUCLEOTIDE SEQUENCE [LARGE SCALE GENOMIC DNA]</scope>
    <source>
        <strain evidence="1 2">CCM 8644</strain>
    </source>
</reference>
<sequence>MTKENFIPVATLCTYYKVEMSLIQDLDDNGLIKIIQIEEAPFIHEDLISPLEKMLRLHQDLNINAAGIDTIFHLLNRFEDMQKEMKTLKSRLRIYEHE</sequence>
<dbReference type="STRING" id="1826909.A5893_08975"/>
<dbReference type="Proteomes" id="UP000078459">
    <property type="component" value="Unassembled WGS sequence"/>
</dbReference>
<keyword evidence="2" id="KW-1185">Reference proteome</keyword>